<dbReference type="Proteomes" id="UP000261540">
    <property type="component" value="Unplaced"/>
</dbReference>
<dbReference type="InterPro" id="IPR026060">
    <property type="entry name" value="AMY1"/>
</dbReference>
<dbReference type="GO" id="GO:0005634">
    <property type="term" value="C:nucleus"/>
    <property type="evidence" value="ECO:0007669"/>
    <property type="project" value="UniProtKB-SubCell"/>
</dbReference>
<dbReference type="AlphaFoldDB" id="A0A3B3RH10"/>
<dbReference type="CDD" id="cd21937">
    <property type="entry name" value="ZIP_MycBP-like"/>
    <property type="match status" value="1"/>
</dbReference>
<evidence type="ECO:0000256" key="2">
    <source>
        <dbReference type="ARBA" id="ARBA00009389"/>
    </source>
</evidence>
<dbReference type="GeneTree" id="ENSGT00390000017974"/>
<reference evidence="5" key="2">
    <citation type="submission" date="2025-09" db="UniProtKB">
        <authorList>
            <consortium name="Ensembl"/>
        </authorList>
    </citation>
    <scope>IDENTIFICATION</scope>
</reference>
<dbReference type="Ensembl" id="ENSPKIT00000042148.1">
    <property type="protein sequence ID" value="ENSPKIP00000017633.1"/>
    <property type="gene ID" value="ENSPKIG00000003459.1"/>
</dbReference>
<dbReference type="OrthoDB" id="524165at2759"/>
<reference evidence="5" key="1">
    <citation type="submission" date="2025-08" db="UniProtKB">
        <authorList>
            <consortium name="Ensembl"/>
        </authorList>
    </citation>
    <scope>IDENTIFICATION</scope>
</reference>
<dbReference type="Gene3D" id="6.10.250.1060">
    <property type="match status" value="1"/>
</dbReference>
<accession>A0A3B3RH10</accession>
<dbReference type="GeneID" id="111843871"/>
<feature type="coiled-coil region" evidence="4">
    <location>
        <begin position="81"/>
        <end position="115"/>
    </location>
</feature>
<dbReference type="PANTHER" id="PTHR13168">
    <property type="entry name" value="ASSOCIATE OF C-MYC AMY-1"/>
    <property type="match status" value="1"/>
</dbReference>
<dbReference type="STRING" id="1676925.ENSPKIP00000017633"/>
<proteinExistence type="inferred from homology"/>
<protein>
    <submittedName>
        <fullName evidence="5">MYC binding protein</fullName>
    </submittedName>
</protein>
<organism evidence="5 6">
    <name type="scientific">Paramormyrops kingsleyae</name>
    <dbReference type="NCBI Taxonomy" id="1676925"/>
    <lineage>
        <taxon>Eukaryota</taxon>
        <taxon>Metazoa</taxon>
        <taxon>Chordata</taxon>
        <taxon>Craniata</taxon>
        <taxon>Vertebrata</taxon>
        <taxon>Euteleostomi</taxon>
        <taxon>Actinopterygii</taxon>
        <taxon>Neopterygii</taxon>
        <taxon>Teleostei</taxon>
        <taxon>Osteoglossocephala</taxon>
        <taxon>Osteoglossomorpha</taxon>
        <taxon>Osteoglossiformes</taxon>
        <taxon>Mormyridae</taxon>
        <taxon>Paramormyrops</taxon>
    </lineage>
</organism>
<keyword evidence="6" id="KW-1185">Reference proteome</keyword>
<evidence type="ECO:0000313" key="6">
    <source>
        <dbReference type="Proteomes" id="UP000261540"/>
    </source>
</evidence>
<keyword evidence="3" id="KW-0539">Nucleus</keyword>
<sequence length="121" mass="14378">MVHVEAHVQLFVEDLFHILMALHRVSESKREQFRRYLEKNNVLDSLTNVLVALCQDEDKPHDALHFVRQRLDMSRVASPEAQTLSLELTELQRKHQHLLEENKDLRNRLLQYELAPEDSRD</sequence>
<evidence type="ECO:0000256" key="1">
    <source>
        <dbReference type="ARBA" id="ARBA00004123"/>
    </source>
</evidence>
<name>A0A3B3RH10_9TELE</name>
<comment type="similarity">
    <text evidence="2">Belongs to the AMY1 family.</text>
</comment>
<dbReference type="RefSeq" id="XP_023667578.1">
    <property type="nucleotide sequence ID" value="XM_023811810.2"/>
</dbReference>
<evidence type="ECO:0000256" key="3">
    <source>
        <dbReference type="ARBA" id="ARBA00023242"/>
    </source>
</evidence>
<dbReference type="GO" id="GO:0003713">
    <property type="term" value="F:transcription coactivator activity"/>
    <property type="evidence" value="ECO:0007669"/>
    <property type="project" value="InterPro"/>
</dbReference>
<keyword evidence="4" id="KW-0175">Coiled coil</keyword>
<evidence type="ECO:0000313" key="5">
    <source>
        <dbReference type="Ensembl" id="ENSPKIP00000017633.1"/>
    </source>
</evidence>
<evidence type="ECO:0000256" key="4">
    <source>
        <dbReference type="SAM" id="Coils"/>
    </source>
</evidence>
<dbReference type="PRINTS" id="PR02028">
    <property type="entry name" value="CMYCBINDINGP"/>
</dbReference>
<dbReference type="KEGG" id="pki:111843871"/>
<dbReference type="PANTHER" id="PTHR13168:SF0">
    <property type="entry name" value="C-MYC-BINDING PROTEIN"/>
    <property type="match status" value="1"/>
</dbReference>
<comment type="subcellular location">
    <subcellularLocation>
        <location evidence="1">Nucleus</location>
    </subcellularLocation>
</comment>